<evidence type="ECO:0000259" key="6">
    <source>
        <dbReference type="Pfam" id="PF13660"/>
    </source>
</evidence>
<dbReference type="Pfam" id="PF05161">
    <property type="entry name" value="MOFRL"/>
    <property type="match status" value="1"/>
</dbReference>
<organism evidence="7 8">
    <name type="scientific">Terasakiella brassicae</name>
    <dbReference type="NCBI Taxonomy" id="1634917"/>
    <lineage>
        <taxon>Bacteria</taxon>
        <taxon>Pseudomonadati</taxon>
        <taxon>Pseudomonadota</taxon>
        <taxon>Alphaproteobacteria</taxon>
        <taxon>Rhodospirillales</taxon>
        <taxon>Terasakiellaceae</taxon>
        <taxon>Terasakiella</taxon>
    </lineage>
</organism>
<dbReference type="InterPro" id="IPR037035">
    <property type="entry name" value="GK-like_C_sf"/>
</dbReference>
<dbReference type="SUPFAM" id="SSF82544">
    <property type="entry name" value="GckA/TtuD-like"/>
    <property type="match status" value="1"/>
</dbReference>
<keyword evidence="1" id="KW-0808">Transferase</keyword>
<dbReference type="InterPro" id="IPR025286">
    <property type="entry name" value="MOFRL_assoc_dom"/>
</dbReference>
<dbReference type="EMBL" id="BMHV01000003">
    <property type="protein sequence ID" value="GGF54842.1"/>
    <property type="molecule type" value="Genomic_DNA"/>
</dbReference>
<evidence type="ECO:0000256" key="2">
    <source>
        <dbReference type="ARBA" id="ARBA00022741"/>
    </source>
</evidence>
<sequence>MKDMLKQAFEAAVAAADPDVVLERYLPNDRQAKVTVIGAGKSAAKMAAAFERAWQGPVQGLVMTRYGHKVPTRFIEVVEASHPVPDDAGLQAAQRILDMVSELGEDDLVVVLISGGGSALLSLPAKGVSIAQKQAVNKALLHSGATIDQMNCVRKHLSAIKGGRLAKACFPAQLLSLAISDVPGDDPSVIASGPTVGDVTTCTDAREILDRYGINGYDDLLVESVKPDDPCFARSTYKLIATPQRSLQAACDFLANKGIASLILSDRIEGEAREIAKMHGAIAQQIVTYGQPVSAPCVLLSGGETTVSIRNPEGAGGPNAEFLLSLLDHMDGIEMVYALAADTDGIDGSEDNAGAWIDPTSRQRAKDKGLKIRDYLDSNQSYRFFFEMGDLFAPGPTLTNVNDFRAIYIE</sequence>
<reference evidence="7" key="2">
    <citation type="submission" date="2020-09" db="EMBL/GenBank/DDBJ databases">
        <authorList>
            <person name="Sun Q."/>
            <person name="Zhou Y."/>
        </authorList>
    </citation>
    <scope>NUCLEOTIDE SEQUENCE</scope>
    <source>
        <strain evidence="7">CGMCC 1.15254</strain>
    </source>
</reference>
<dbReference type="GO" id="GO:0008887">
    <property type="term" value="F:glycerate kinase activity"/>
    <property type="evidence" value="ECO:0007669"/>
    <property type="project" value="InterPro"/>
</dbReference>
<name>A0A917BS46_9PROT</name>
<keyword evidence="2" id="KW-0547">Nucleotide-binding</keyword>
<dbReference type="InterPro" id="IPR039760">
    <property type="entry name" value="MOFRL_protein"/>
</dbReference>
<dbReference type="PANTHER" id="PTHR12227:SF0">
    <property type="entry name" value="GLYCERATE KINASE"/>
    <property type="match status" value="1"/>
</dbReference>
<gene>
    <name evidence="7" type="ORF">GCM10011332_05300</name>
</gene>
<dbReference type="Pfam" id="PF13660">
    <property type="entry name" value="DUF4147"/>
    <property type="match status" value="1"/>
</dbReference>
<keyword evidence="4" id="KW-0067">ATP-binding</keyword>
<dbReference type="PANTHER" id="PTHR12227">
    <property type="entry name" value="GLYCERATE KINASE"/>
    <property type="match status" value="1"/>
</dbReference>
<proteinExistence type="predicted"/>
<evidence type="ECO:0000256" key="4">
    <source>
        <dbReference type="ARBA" id="ARBA00022840"/>
    </source>
</evidence>
<evidence type="ECO:0000256" key="1">
    <source>
        <dbReference type="ARBA" id="ARBA00022679"/>
    </source>
</evidence>
<evidence type="ECO:0000256" key="3">
    <source>
        <dbReference type="ARBA" id="ARBA00022777"/>
    </source>
</evidence>
<dbReference type="AlphaFoldDB" id="A0A917BS46"/>
<dbReference type="Proteomes" id="UP000632498">
    <property type="component" value="Unassembled WGS sequence"/>
</dbReference>
<dbReference type="RefSeq" id="WP_188661197.1">
    <property type="nucleotide sequence ID" value="NZ_BMHV01000003.1"/>
</dbReference>
<dbReference type="Gene3D" id="3.40.50.10180">
    <property type="entry name" value="Glycerate kinase, MOFRL-like N-terminal domain"/>
    <property type="match status" value="1"/>
</dbReference>
<feature type="domain" description="MOFRL-associated" evidence="6">
    <location>
        <begin position="5"/>
        <end position="215"/>
    </location>
</feature>
<evidence type="ECO:0000313" key="7">
    <source>
        <dbReference type="EMBL" id="GGF54842.1"/>
    </source>
</evidence>
<dbReference type="FunFam" id="3.40.50.10180:FF:000001">
    <property type="entry name" value="Glycerate kinase"/>
    <property type="match status" value="1"/>
</dbReference>
<dbReference type="InterPro" id="IPR007835">
    <property type="entry name" value="MOFRL"/>
</dbReference>
<protein>
    <submittedName>
        <fullName evidence="7">Glycerate kinase</fullName>
    </submittedName>
</protein>
<evidence type="ECO:0000313" key="8">
    <source>
        <dbReference type="Proteomes" id="UP000632498"/>
    </source>
</evidence>
<comment type="caution">
    <text evidence="7">The sequence shown here is derived from an EMBL/GenBank/DDBJ whole genome shotgun (WGS) entry which is preliminary data.</text>
</comment>
<dbReference type="GO" id="GO:0005737">
    <property type="term" value="C:cytoplasm"/>
    <property type="evidence" value="ECO:0007669"/>
    <property type="project" value="TreeGrafter"/>
</dbReference>
<accession>A0A917BS46</accession>
<dbReference type="InterPro" id="IPR038614">
    <property type="entry name" value="GK_N_sf"/>
</dbReference>
<evidence type="ECO:0000259" key="5">
    <source>
        <dbReference type="Pfam" id="PF05161"/>
    </source>
</evidence>
<dbReference type="GO" id="GO:0005524">
    <property type="term" value="F:ATP binding"/>
    <property type="evidence" value="ECO:0007669"/>
    <property type="project" value="UniProtKB-KW"/>
</dbReference>
<feature type="domain" description="MOFRL" evidence="5">
    <location>
        <begin position="297"/>
        <end position="403"/>
    </location>
</feature>
<dbReference type="Gene3D" id="3.40.1480.10">
    <property type="entry name" value="MOFRL domain"/>
    <property type="match status" value="1"/>
</dbReference>
<keyword evidence="3 7" id="KW-0418">Kinase</keyword>
<reference evidence="7" key="1">
    <citation type="journal article" date="2014" name="Int. J. Syst. Evol. Microbiol.">
        <title>Complete genome sequence of Corynebacterium casei LMG S-19264T (=DSM 44701T), isolated from a smear-ripened cheese.</title>
        <authorList>
            <consortium name="US DOE Joint Genome Institute (JGI-PGF)"/>
            <person name="Walter F."/>
            <person name="Albersmeier A."/>
            <person name="Kalinowski J."/>
            <person name="Ruckert C."/>
        </authorList>
    </citation>
    <scope>NUCLEOTIDE SEQUENCE</scope>
    <source>
        <strain evidence="7">CGMCC 1.15254</strain>
    </source>
</reference>
<keyword evidence="8" id="KW-1185">Reference proteome</keyword>